<comment type="caution">
    <text evidence="2">The sequence shown here is derived from an EMBL/GenBank/DDBJ whole genome shotgun (WGS) entry which is preliminary data.</text>
</comment>
<name>A0ABV3DF52_9ACTN</name>
<evidence type="ECO:0008006" key="4">
    <source>
        <dbReference type="Google" id="ProtNLM"/>
    </source>
</evidence>
<evidence type="ECO:0000256" key="1">
    <source>
        <dbReference type="SAM" id="MobiDB-lite"/>
    </source>
</evidence>
<feature type="region of interest" description="Disordered" evidence="1">
    <location>
        <begin position="1"/>
        <end position="25"/>
    </location>
</feature>
<dbReference type="Proteomes" id="UP001551482">
    <property type="component" value="Unassembled WGS sequence"/>
</dbReference>
<accession>A0ABV3DF52</accession>
<proteinExistence type="predicted"/>
<dbReference type="Gene3D" id="3.10.129.10">
    <property type="entry name" value="Hotdog Thioesterase"/>
    <property type="match status" value="1"/>
</dbReference>
<evidence type="ECO:0000313" key="2">
    <source>
        <dbReference type="EMBL" id="MEU8134378.1"/>
    </source>
</evidence>
<dbReference type="EMBL" id="JBEZFP010000026">
    <property type="protein sequence ID" value="MEU8134378.1"/>
    <property type="molecule type" value="Genomic_DNA"/>
</dbReference>
<dbReference type="InterPro" id="IPR029069">
    <property type="entry name" value="HotDog_dom_sf"/>
</dbReference>
<sequence>MAMPRLPAFPSGERTMIHGTVPRPVRGCASGRGGLGTVVGMAGVDGGSSNPDVLNDVSSGASGGASSGVSDSVLSVAARFNGPPGSGNGGYVAGLLSQRLSGRAPGVGCATVTLRQPPPLERSLRLAGESAGGLGLYDGDALVAEVAAAEEALVEAFEPVEPVSFELAAESSAAFFPGRGAEHPYPTCFVCGTERAEGDGLRLFPGLLPQRPGTTACAWVPDVSLADGEDTYVRPEFVWAALDCPGGWTALATREPVLLLGRMTARIDALPYAGDRCVVMGRLLGQEGRKLRTATTLYDGDGRVAAHAEAVWIAPRTG</sequence>
<keyword evidence="3" id="KW-1185">Reference proteome</keyword>
<dbReference type="RefSeq" id="WP_358352988.1">
    <property type="nucleotide sequence ID" value="NZ_JBEZFP010000026.1"/>
</dbReference>
<organism evidence="2 3">
    <name type="scientific">Streptodolium elevatio</name>
    <dbReference type="NCBI Taxonomy" id="3157996"/>
    <lineage>
        <taxon>Bacteria</taxon>
        <taxon>Bacillati</taxon>
        <taxon>Actinomycetota</taxon>
        <taxon>Actinomycetes</taxon>
        <taxon>Kitasatosporales</taxon>
        <taxon>Streptomycetaceae</taxon>
        <taxon>Streptodolium</taxon>
    </lineage>
</organism>
<dbReference type="SUPFAM" id="SSF54637">
    <property type="entry name" value="Thioesterase/thiol ester dehydrase-isomerase"/>
    <property type="match status" value="1"/>
</dbReference>
<evidence type="ECO:0000313" key="3">
    <source>
        <dbReference type="Proteomes" id="UP001551482"/>
    </source>
</evidence>
<gene>
    <name evidence="2" type="ORF">AB0C36_12800</name>
</gene>
<reference evidence="2 3" key="1">
    <citation type="submission" date="2024-06" db="EMBL/GenBank/DDBJ databases">
        <title>The Natural Products Discovery Center: Release of the First 8490 Sequenced Strains for Exploring Actinobacteria Biosynthetic Diversity.</title>
        <authorList>
            <person name="Kalkreuter E."/>
            <person name="Kautsar S.A."/>
            <person name="Yang D."/>
            <person name="Bader C.D."/>
            <person name="Teijaro C.N."/>
            <person name="Fluegel L."/>
            <person name="Davis C.M."/>
            <person name="Simpson J.R."/>
            <person name="Lauterbach L."/>
            <person name="Steele A.D."/>
            <person name="Gui C."/>
            <person name="Meng S."/>
            <person name="Li G."/>
            <person name="Viehrig K."/>
            <person name="Ye F."/>
            <person name="Su P."/>
            <person name="Kiefer A.F."/>
            <person name="Nichols A."/>
            <person name="Cepeda A.J."/>
            <person name="Yan W."/>
            <person name="Fan B."/>
            <person name="Jiang Y."/>
            <person name="Adhikari A."/>
            <person name="Zheng C.-J."/>
            <person name="Schuster L."/>
            <person name="Cowan T.M."/>
            <person name="Smanski M.J."/>
            <person name="Chevrette M.G."/>
            <person name="De Carvalho L.P.S."/>
            <person name="Shen B."/>
        </authorList>
    </citation>
    <scope>NUCLEOTIDE SEQUENCE [LARGE SCALE GENOMIC DNA]</scope>
    <source>
        <strain evidence="2 3">NPDC048946</strain>
    </source>
</reference>
<protein>
    <recommendedName>
        <fullName evidence="4">Thioesterase family protein</fullName>
    </recommendedName>
</protein>